<dbReference type="SUPFAM" id="SSF51366">
    <property type="entry name" value="Ribulose-phoshate binding barrel"/>
    <property type="match status" value="1"/>
</dbReference>
<reference evidence="4" key="1">
    <citation type="submission" date="2017-09" db="EMBL/GenBank/DDBJ databases">
        <title>Depth-based differentiation of microbial function through sediment-hosted aquifers and enrichment of novel symbionts in the deep terrestrial subsurface.</title>
        <authorList>
            <person name="Probst A.J."/>
            <person name="Ladd B."/>
            <person name="Jarett J.K."/>
            <person name="Geller-Mcgrath D.E."/>
            <person name="Sieber C.M.K."/>
            <person name="Emerson J.B."/>
            <person name="Anantharaman K."/>
            <person name="Thomas B.C."/>
            <person name="Malmstrom R."/>
            <person name="Stieglmeier M."/>
            <person name="Klingl A."/>
            <person name="Woyke T."/>
            <person name="Ryan C.M."/>
            <person name="Banfield J.F."/>
        </authorList>
    </citation>
    <scope>NUCLEOTIDE SEQUENCE [LARGE SCALE GENOMIC DNA]</scope>
</reference>
<dbReference type="GO" id="GO:0046872">
    <property type="term" value="F:metal ion binding"/>
    <property type="evidence" value="ECO:0007669"/>
    <property type="project" value="UniProtKB-KW"/>
</dbReference>
<comment type="caution">
    <text evidence="3">The sequence shown here is derived from an EMBL/GenBank/DDBJ whole genome shotgun (WGS) entry which is preliminary data.</text>
</comment>
<keyword evidence="1" id="KW-0479">Metal-binding</keyword>
<dbReference type="EMBL" id="PFAK01000015">
    <property type="protein sequence ID" value="PIR96471.1"/>
    <property type="molecule type" value="Genomic_DNA"/>
</dbReference>
<dbReference type="InterPro" id="IPR000056">
    <property type="entry name" value="Ribul_P_3_epim-like"/>
</dbReference>
<organism evidence="3 4">
    <name type="scientific">Candidatus Doudnabacteria bacterium CG10_big_fil_rev_8_21_14_0_10_42_18</name>
    <dbReference type="NCBI Taxonomy" id="1974552"/>
    <lineage>
        <taxon>Bacteria</taxon>
        <taxon>Candidatus Doudnaibacteriota</taxon>
    </lineage>
</organism>
<dbReference type="GO" id="GO:0016857">
    <property type="term" value="F:racemase and epimerase activity, acting on carbohydrates and derivatives"/>
    <property type="evidence" value="ECO:0007669"/>
    <property type="project" value="InterPro"/>
</dbReference>
<proteinExistence type="predicted"/>
<evidence type="ECO:0008006" key="5">
    <source>
        <dbReference type="Google" id="ProtNLM"/>
    </source>
</evidence>
<dbReference type="Proteomes" id="UP000230922">
    <property type="component" value="Unassembled WGS sequence"/>
</dbReference>
<accession>A0A2H0VBM9</accession>
<keyword evidence="2" id="KW-0413">Isomerase</keyword>
<evidence type="ECO:0000313" key="4">
    <source>
        <dbReference type="Proteomes" id="UP000230922"/>
    </source>
</evidence>
<gene>
    <name evidence="3" type="ORF">COT92_00920</name>
</gene>
<evidence type="ECO:0000256" key="1">
    <source>
        <dbReference type="ARBA" id="ARBA00022723"/>
    </source>
</evidence>
<dbReference type="InterPro" id="IPR013785">
    <property type="entry name" value="Aldolase_TIM"/>
</dbReference>
<dbReference type="Gene3D" id="3.20.20.70">
    <property type="entry name" value="Aldolase class I"/>
    <property type="match status" value="1"/>
</dbReference>
<dbReference type="InterPro" id="IPR011060">
    <property type="entry name" value="RibuloseP-bd_barrel"/>
</dbReference>
<dbReference type="GO" id="GO:0005975">
    <property type="term" value="P:carbohydrate metabolic process"/>
    <property type="evidence" value="ECO:0007669"/>
    <property type="project" value="InterPro"/>
</dbReference>
<dbReference type="AlphaFoldDB" id="A0A2H0VBM9"/>
<sequence length="213" mass="23523">MPTIVPAILEETKEKFKATCNLVMKIPGADRIQVDFGDGKFIFTKLVEPSEVDNLNPSMHWEAHLMVMAPMDFLDYKIAGFKTIIIHFEAYPSVGNVKQAVAEIKKQEMEPSVCINPDTKVEELKQFEGDVNNYLIMGVVPGKQGQEFIPETISRINELRQLIPSAIIEVDGGVNNGNVKQIAEAGADLIVVGSAIVKQPNPSEAYEKLKALI</sequence>
<dbReference type="PANTHER" id="PTHR11749">
    <property type="entry name" value="RIBULOSE-5-PHOSPHATE-3-EPIMERASE"/>
    <property type="match status" value="1"/>
</dbReference>
<dbReference type="Pfam" id="PF00834">
    <property type="entry name" value="Ribul_P_3_epim"/>
    <property type="match status" value="1"/>
</dbReference>
<evidence type="ECO:0000256" key="2">
    <source>
        <dbReference type="ARBA" id="ARBA00023235"/>
    </source>
</evidence>
<evidence type="ECO:0000313" key="3">
    <source>
        <dbReference type="EMBL" id="PIR96471.1"/>
    </source>
</evidence>
<protein>
    <recommendedName>
        <fullName evidence="5">Ribulose-phosphate 3-epimerase</fullName>
    </recommendedName>
</protein>
<name>A0A2H0VBM9_9BACT</name>